<organism evidence="2">
    <name type="scientific">bioreactor metagenome</name>
    <dbReference type="NCBI Taxonomy" id="1076179"/>
    <lineage>
        <taxon>unclassified sequences</taxon>
        <taxon>metagenomes</taxon>
        <taxon>ecological metagenomes</taxon>
    </lineage>
</organism>
<evidence type="ECO:0000256" key="1">
    <source>
        <dbReference type="SAM" id="MobiDB-lite"/>
    </source>
</evidence>
<feature type="compositionally biased region" description="Low complexity" evidence="1">
    <location>
        <begin position="221"/>
        <end position="245"/>
    </location>
</feature>
<feature type="region of interest" description="Disordered" evidence="1">
    <location>
        <begin position="162"/>
        <end position="245"/>
    </location>
</feature>
<evidence type="ECO:0000313" key="2">
    <source>
        <dbReference type="EMBL" id="MPM31940.1"/>
    </source>
</evidence>
<proteinExistence type="predicted"/>
<comment type="caution">
    <text evidence="2">The sequence shown here is derived from an EMBL/GenBank/DDBJ whole genome shotgun (WGS) entry which is preliminary data.</text>
</comment>
<name>A0A644YTN0_9ZZZZ</name>
<feature type="compositionally biased region" description="Low complexity" evidence="1">
    <location>
        <begin position="173"/>
        <end position="187"/>
    </location>
</feature>
<feature type="compositionally biased region" description="Basic residues" evidence="1">
    <location>
        <begin position="188"/>
        <end position="205"/>
    </location>
</feature>
<reference evidence="2" key="1">
    <citation type="submission" date="2019-08" db="EMBL/GenBank/DDBJ databases">
        <authorList>
            <person name="Kucharzyk K."/>
            <person name="Murdoch R.W."/>
            <person name="Higgins S."/>
            <person name="Loffler F."/>
        </authorList>
    </citation>
    <scope>NUCLEOTIDE SEQUENCE</scope>
</reference>
<protein>
    <submittedName>
        <fullName evidence="2">Uncharacterized protein</fullName>
    </submittedName>
</protein>
<accession>A0A644YTN0</accession>
<dbReference type="AlphaFoldDB" id="A0A644YTN0"/>
<gene>
    <name evidence="2" type="ORF">SDC9_78497</name>
</gene>
<sequence>MLAVDHHDDAARVQVRHQGLGDLGGQSFLDLGTAGVDVDQPGQLGQTGHLAVGAGDVADVGDPGERHEVVLAHRPDLDVLDQDQFAVVDVEGRRQHLAAGPAHAREHFAVHPGDPFRGLEQTLAIRVLTDTDQDLADGSGDPLVVEVALRAAPGLRVRGGVTVSHASHPTGHRSPAGRSAGRSGIRSARCRRRCAPGRPRGRAGRRAPAAARDRWTGPAGPVRRGPAAVPSAASARASSGPPGPR</sequence>
<dbReference type="EMBL" id="VSSQ01006219">
    <property type="protein sequence ID" value="MPM31940.1"/>
    <property type="molecule type" value="Genomic_DNA"/>
</dbReference>